<gene>
    <name evidence="1" type="ORF">F4821DRAFT_229960</name>
</gene>
<dbReference type="EMBL" id="MU394292">
    <property type="protein sequence ID" value="KAI6090222.1"/>
    <property type="molecule type" value="Genomic_DNA"/>
</dbReference>
<comment type="caution">
    <text evidence="1">The sequence shown here is derived from an EMBL/GenBank/DDBJ whole genome shotgun (WGS) entry which is preliminary data.</text>
</comment>
<name>A0ACC0DCD0_9PEZI</name>
<accession>A0ACC0DCD0</accession>
<evidence type="ECO:0000313" key="2">
    <source>
        <dbReference type="Proteomes" id="UP001497680"/>
    </source>
</evidence>
<dbReference type="Proteomes" id="UP001497680">
    <property type="component" value="Unassembled WGS sequence"/>
</dbReference>
<reference evidence="1 2" key="1">
    <citation type="journal article" date="2022" name="New Phytol.">
        <title>Ecological generalism drives hyperdiversity of secondary metabolite gene clusters in xylarialean endophytes.</title>
        <authorList>
            <person name="Franco M.E.E."/>
            <person name="Wisecaver J.H."/>
            <person name="Arnold A.E."/>
            <person name="Ju Y.M."/>
            <person name="Slot J.C."/>
            <person name="Ahrendt S."/>
            <person name="Moore L.P."/>
            <person name="Eastman K.E."/>
            <person name="Scott K."/>
            <person name="Konkel Z."/>
            <person name="Mondo S.J."/>
            <person name="Kuo A."/>
            <person name="Hayes R.D."/>
            <person name="Haridas S."/>
            <person name="Andreopoulos B."/>
            <person name="Riley R."/>
            <person name="LaButti K."/>
            <person name="Pangilinan J."/>
            <person name="Lipzen A."/>
            <person name="Amirebrahimi M."/>
            <person name="Yan J."/>
            <person name="Adam C."/>
            <person name="Keymanesh K."/>
            <person name="Ng V."/>
            <person name="Louie K."/>
            <person name="Northen T."/>
            <person name="Drula E."/>
            <person name="Henrissat B."/>
            <person name="Hsieh H.M."/>
            <person name="Youens-Clark K."/>
            <person name="Lutzoni F."/>
            <person name="Miadlikowska J."/>
            <person name="Eastwood D.C."/>
            <person name="Hamelin R.C."/>
            <person name="Grigoriev I.V."/>
            <person name="U'Ren J.M."/>
        </authorList>
    </citation>
    <scope>NUCLEOTIDE SEQUENCE [LARGE SCALE GENOMIC DNA]</scope>
    <source>
        <strain evidence="1 2">ER1909</strain>
    </source>
</reference>
<protein>
    <submittedName>
        <fullName evidence="1">Uncharacterized protein</fullName>
    </submittedName>
</protein>
<sequence>MIYSVLLASVGLASQALAACTRESLKEATTSYVAAVVAGDLSISALSSNVSYLENDVVTDITKGVLSQPIKVDFNRSLHDVTQCATFTEISAATNAHPYVIATRMLFTDDKITTIQSVVADDGDWAFNATGQLYWNKQEAWDVIPEAQRDSREVIQHAGDAYLDSWSDGSVSVPYGTPCARLEGGSYTDTRNTKQNTCYMPVFPEKFTIGNRRYVIDEEVGGLDIFNDFPFIDQDKPDGTPSTNFIRVEGGKLRYIHETTICTRRNCGL</sequence>
<organism evidence="1 2">
    <name type="scientific">Hypoxylon rubiginosum</name>
    <dbReference type="NCBI Taxonomy" id="110542"/>
    <lineage>
        <taxon>Eukaryota</taxon>
        <taxon>Fungi</taxon>
        <taxon>Dikarya</taxon>
        <taxon>Ascomycota</taxon>
        <taxon>Pezizomycotina</taxon>
        <taxon>Sordariomycetes</taxon>
        <taxon>Xylariomycetidae</taxon>
        <taxon>Xylariales</taxon>
        <taxon>Hypoxylaceae</taxon>
        <taxon>Hypoxylon</taxon>
    </lineage>
</organism>
<keyword evidence="2" id="KW-1185">Reference proteome</keyword>
<proteinExistence type="predicted"/>
<evidence type="ECO:0000313" key="1">
    <source>
        <dbReference type="EMBL" id="KAI6090222.1"/>
    </source>
</evidence>